<dbReference type="EMBL" id="UGXD01000002">
    <property type="protein sequence ID" value="SUG31922.1"/>
    <property type="molecule type" value="Genomic_DNA"/>
</dbReference>
<accession>A0A379SQQ0</accession>
<keyword evidence="2" id="KW-0547">Nucleotide-binding</keyword>
<sequence>MHGFFFGTLRENLTLGAPHASDEQIFDALEVSGGAVFVRRLAKGLDHPIMEGGNGLSGGQRQSLLLARMLLRSPNIVLLDEPSASLDETYGARVYSAVTSMAWQPHTGRRDAPGAGTGAG</sequence>
<evidence type="ECO:0000259" key="1">
    <source>
        <dbReference type="Pfam" id="PF00005"/>
    </source>
</evidence>
<dbReference type="InterPro" id="IPR027417">
    <property type="entry name" value="P-loop_NTPase"/>
</dbReference>
<dbReference type="Gene3D" id="3.40.50.300">
    <property type="entry name" value="P-loop containing nucleotide triphosphate hydrolases"/>
    <property type="match status" value="1"/>
</dbReference>
<dbReference type="GO" id="GO:0005524">
    <property type="term" value="F:ATP binding"/>
    <property type="evidence" value="ECO:0007669"/>
    <property type="project" value="UniProtKB-KW"/>
</dbReference>
<name>A0A379SQQ0_SALER</name>
<dbReference type="InterPro" id="IPR003439">
    <property type="entry name" value="ABC_transporter-like_ATP-bd"/>
</dbReference>
<dbReference type="GO" id="GO:0016887">
    <property type="term" value="F:ATP hydrolysis activity"/>
    <property type="evidence" value="ECO:0007669"/>
    <property type="project" value="InterPro"/>
</dbReference>
<dbReference type="Proteomes" id="UP000254762">
    <property type="component" value="Unassembled WGS sequence"/>
</dbReference>
<dbReference type="PANTHER" id="PTHR43394">
    <property type="entry name" value="ATP-DEPENDENT PERMEASE MDL1, MITOCHONDRIAL"/>
    <property type="match status" value="1"/>
</dbReference>
<protein>
    <submittedName>
        <fullName evidence="2">Type I secretion protein, ATP-binding protein</fullName>
        <ecNumber evidence="2">3.6.3.-</ecNumber>
    </submittedName>
</protein>
<dbReference type="AlphaFoldDB" id="A0A379SQQ0"/>
<dbReference type="GO" id="GO:0015421">
    <property type="term" value="F:ABC-type oligopeptide transporter activity"/>
    <property type="evidence" value="ECO:0007669"/>
    <property type="project" value="TreeGrafter"/>
</dbReference>
<dbReference type="EC" id="3.6.3.-" evidence="2"/>
<organism evidence="2 3">
    <name type="scientific">Salmonella enterica subsp. arizonae</name>
    <dbReference type="NCBI Taxonomy" id="59203"/>
    <lineage>
        <taxon>Bacteria</taxon>
        <taxon>Pseudomonadati</taxon>
        <taxon>Pseudomonadota</taxon>
        <taxon>Gammaproteobacteria</taxon>
        <taxon>Enterobacterales</taxon>
        <taxon>Enterobacteriaceae</taxon>
        <taxon>Salmonella</taxon>
    </lineage>
</organism>
<proteinExistence type="predicted"/>
<evidence type="ECO:0000313" key="2">
    <source>
        <dbReference type="EMBL" id="SUG31922.1"/>
    </source>
</evidence>
<keyword evidence="2" id="KW-0378">Hydrolase</keyword>
<dbReference type="Pfam" id="PF00005">
    <property type="entry name" value="ABC_tran"/>
    <property type="match status" value="1"/>
</dbReference>
<dbReference type="PANTHER" id="PTHR43394:SF1">
    <property type="entry name" value="ATP-BINDING CASSETTE SUB-FAMILY B MEMBER 10, MITOCHONDRIAL"/>
    <property type="match status" value="1"/>
</dbReference>
<evidence type="ECO:0000313" key="3">
    <source>
        <dbReference type="Proteomes" id="UP000254762"/>
    </source>
</evidence>
<dbReference type="SUPFAM" id="SSF52540">
    <property type="entry name" value="P-loop containing nucleoside triphosphate hydrolases"/>
    <property type="match status" value="1"/>
</dbReference>
<gene>
    <name evidence="2" type="ORF">NCTC7304_01328</name>
</gene>
<feature type="domain" description="ABC transporter" evidence="1">
    <location>
        <begin position="44"/>
        <end position="83"/>
    </location>
</feature>
<dbReference type="InterPro" id="IPR039421">
    <property type="entry name" value="Type_1_exporter"/>
</dbReference>
<keyword evidence="2" id="KW-0067">ATP-binding</keyword>
<reference evidence="2 3" key="1">
    <citation type="submission" date="2018-06" db="EMBL/GenBank/DDBJ databases">
        <authorList>
            <consortium name="Pathogen Informatics"/>
            <person name="Doyle S."/>
        </authorList>
    </citation>
    <scope>NUCLEOTIDE SEQUENCE [LARGE SCALE GENOMIC DNA]</scope>
    <source>
        <strain evidence="2 3">NCTC7304</strain>
    </source>
</reference>